<keyword evidence="3" id="KW-0812">Transmembrane</keyword>
<keyword evidence="11" id="KW-1185">Reference proteome</keyword>
<dbReference type="AlphaFoldDB" id="A0A067LET0"/>
<evidence type="ECO:0008006" key="12">
    <source>
        <dbReference type="Google" id="ProtNLM"/>
    </source>
</evidence>
<evidence type="ECO:0000256" key="8">
    <source>
        <dbReference type="SAM" id="Coils"/>
    </source>
</evidence>
<evidence type="ECO:0000313" key="11">
    <source>
        <dbReference type="Proteomes" id="UP000027138"/>
    </source>
</evidence>
<evidence type="ECO:0000256" key="3">
    <source>
        <dbReference type="ARBA" id="ARBA00022692"/>
    </source>
</evidence>
<evidence type="ECO:0000256" key="6">
    <source>
        <dbReference type="ARBA" id="ARBA00023128"/>
    </source>
</evidence>
<dbReference type="STRING" id="180498.A0A067LET0"/>
<evidence type="ECO:0000256" key="4">
    <source>
        <dbReference type="ARBA" id="ARBA00022792"/>
    </source>
</evidence>
<keyword evidence="6" id="KW-0496">Mitochondrion</keyword>
<accession>A0A067LET0</accession>
<evidence type="ECO:0000256" key="1">
    <source>
        <dbReference type="ARBA" id="ARBA00004273"/>
    </source>
</evidence>
<reference evidence="10 11" key="1">
    <citation type="journal article" date="2014" name="PLoS ONE">
        <title>Global Analysis of Gene Expression Profiles in Physic Nut (Jatropha curcas L.) Seedlings Exposed to Salt Stress.</title>
        <authorList>
            <person name="Zhang L."/>
            <person name="Zhang C."/>
            <person name="Wu P."/>
            <person name="Chen Y."/>
            <person name="Li M."/>
            <person name="Jiang H."/>
            <person name="Wu G."/>
        </authorList>
    </citation>
    <scope>NUCLEOTIDE SEQUENCE [LARGE SCALE GENOMIC DNA]</scope>
    <source>
        <strain evidence="11">cv. GZQX0401</strain>
        <tissue evidence="10">Young leaves</tissue>
    </source>
</reference>
<comment type="similarity">
    <text evidence="2">Belongs to the MICOS complex subunit Mic60 family.</text>
</comment>
<dbReference type="InterPro" id="IPR019133">
    <property type="entry name" value="MIC60"/>
</dbReference>
<dbReference type="PANTHER" id="PTHR15415:SF7">
    <property type="entry name" value="MICOS COMPLEX SUBUNIT MIC60"/>
    <property type="match status" value="1"/>
</dbReference>
<evidence type="ECO:0000256" key="5">
    <source>
        <dbReference type="ARBA" id="ARBA00022989"/>
    </source>
</evidence>
<dbReference type="PANTHER" id="PTHR15415">
    <property type="entry name" value="MITOFILIN"/>
    <property type="match status" value="1"/>
</dbReference>
<proteinExistence type="inferred from homology"/>
<comment type="subcellular location">
    <subcellularLocation>
        <location evidence="1">Mitochondrion inner membrane</location>
    </subcellularLocation>
</comment>
<name>A0A067LET0_JATCU</name>
<gene>
    <name evidence="10" type="ORF">JCGZ_24106</name>
</gene>
<dbReference type="EMBL" id="KK914206">
    <property type="protein sequence ID" value="KDP46897.1"/>
    <property type="molecule type" value="Genomic_DNA"/>
</dbReference>
<keyword evidence="5" id="KW-1133">Transmembrane helix</keyword>
<evidence type="ECO:0000256" key="9">
    <source>
        <dbReference type="SAM" id="MobiDB-lite"/>
    </source>
</evidence>
<keyword evidence="8" id="KW-0175">Coiled coil</keyword>
<feature type="region of interest" description="Disordered" evidence="9">
    <location>
        <begin position="143"/>
        <end position="167"/>
    </location>
</feature>
<protein>
    <recommendedName>
        <fullName evidence="12">MICOS complex subunit MIC60</fullName>
    </recommendedName>
</protein>
<evidence type="ECO:0000256" key="2">
    <source>
        <dbReference type="ARBA" id="ARBA00010877"/>
    </source>
</evidence>
<organism evidence="10 11">
    <name type="scientific">Jatropha curcas</name>
    <name type="common">Barbados nut</name>
    <dbReference type="NCBI Taxonomy" id="180498"/>
    <lineage>
        <taxon>Eukaryota</taxon>
        <taxon>Viridiplantae</taxon>
        <taxon>Streptophyta</taxon>
        <taxon>Embryophyta</taxon>
        <taxon>Tracheophyta</taxon>
        <taxon>Spermatophyta</taxon>
        <taxon>Magnoliopsida</taxon>
        <taxon>eudicotyledons</taxon>
        <taxon>Gunneridae</taxon>
        <taxon>Pentapetalae</taxon>
        <taxon>rosids</taxon>
        <taxon>fabids</taxon>
        <taxon>Malpighiales</taxon>
        <taxon>Euphorbiaceae</taxon>
        <taxon>Crotonoideae</taxon>
        <taxon>Jatropheae</taxon>
        <taxon>Jatropha</taxon>
    </lineage>
</organism>
<sequence>MFRRYRITVSFLNLTLQTIPSYLFLRKEFSSSPQNPNVGLSGKKPESKSSLPKFVLGTAVVAGAALFTYQSGYLDKYLDKYLGKEQQNSGKIGIDHKDVKETQHLEEQVPVAVNVEPGKFSDEVEQNSQQVESQIDLPQVEAQQKTETHIDFPQVETKQKPETHGSLPHVQADDRVEAHADVHRQEALSETQGQKHPYTEEKSAKEDALIAVQEKQEPEFSQSSNTEYSVVVENSESKSTSETTEGVRATQVQTQLRVAPEENQMKTVPSHTLATEDRLEASLGKGSEVANLLDTYHLKDRAEGSTINEASGEEALVSAMEELNDSFITKDGKLIMSFLQAIHAAEKRQAEIDARAFAEEKRAMKEKFEKELRDLRARELMCAEEAALLDKELKREKAKAAAAIRAVQEKMEEKLRMELEQKENEAKMNLKKFQDLAKAELAAAIANEKAAQLEKIVEADLHGALALEDALSKGLPIQQEIVALNTYLEGVDKDSLVHLVISTLPEETRYQGTDTLLQLNQKASYVNVLLFKHILSLRHSIAKMFNALKGTLRHYILIPPGGGGGGLLAHAMAQIASWLRFKEVDPSGDGIESIISRVEIFLAEGKLAEAADALQEGVRGSQAEVMADDWVRRARNRAITEQALTVLQSYAACISLTQ</sequence>
<evidence type="ECO:0000313" key="10">
    <source>
        <dbReference type="EMBL" id="KDP46897.1"/>
    </source>
</evidence>
<dbReference type="Pfam" id="PF09731">
    <property type="entry name" value="Mitofilin"/>
    <property type="match status" value="2"/>
</dbReference>
<keyword evidence="7" id="KW-0472">Membrane</keyword>
<feature type="region of interest" description="Disordered" evidence="9">
    <location>
        <begin position="182"/>
        <end position="205"/>
    </location>
</feature>
<feature type="coiled-coil region" evidence="8">
    <location>
        <begin position="347"/>
        <end position="456"/>
    </location>
</feature>
<dbReference type="OrthoDB" id="10261039at2759"/>
<dbReference type="GO" id="GO:0042407">
    <property type="term" value="P:cristae formation"/>
    <property type="evidence" value="ECO:0007669"/>
    <property type="project" value="TreeGrafter"/>
</dbReference>
<dbReference type="Proteomes" id="UP000027138">
    <property type="component" value="Unassembled WGS sequence"/>
</dbReference>
<keyword evidence="4" id="KW-0999">Mitochondrion inner membrane</keyword>
<dbReference type="GO" id="GO:0061617">
    <property type="term" value="C:MICOS complex"/>
    <property type="evidence" value="ECO:0007669"/>
    <property type="project" value="TreeGrafter"/>
</dbReference>
<evidence type="ECO:0000256" key="7">
    <source>
        <dbReference type="ARBA" id="ARBA00023136"/>
    </source>
</evidence>